<evidence type="ECO:0000256" key="1">
    <source>
        <dbReference type="ARBA" id="ARBA00001917"/>
    </source>
</evidence>
<dbReference type="PANTHER" id="PTHR43673">
    <property type="entry name" value="NAD(P)H NITROREDUCTASE YDGI-RELATED"/>
    <property type="match status" value="1"/>
</dbReference>
<dbReference type="SUPFAM" id="SSF55469">
    <property type="entry name" value="FMN-dependent nitroreductase-like"/>
    <property type="match status" value="1"/>
</dbReference>
<sequence length="168" mass="19179">MDVSEAIEKRYSVRGYKDKPVEDEKLDLVLKAAQLAPTGVNSQAFKVYVIDTKKHREELLAVYPQEWLVEAPYVLAVVSRANHAWTRPWDAKNINEIDATIVMDHMILQATELELGTCYIAAFLERPLIKLLNLDAEYHPVLITPLGYPDAKPRETGRKPIIELVERI</sequence>
<evidence type="ECO:0000313" key="7">
    <source>
        <dbReference type="EMBL" id="PAV07880.1"/>
    </source>
</evidence>
<dbReference type="Proteomes" id="UP000217528">
    <property type="component" value="Unassembled WGS sequence"/>
</dbReference>
<dbReference type="InterPro" id="IPR029479">
    <property type="entry name" value="Nitroreductase"/>
</dbReference>
<keyword evidence="3" id="KW-0285">Flavoprotein</keyword>
<dbReference type="EMBL" id="LMVN01000006">
    <property type="protein sequence ID" value="PAV07880.1"/>
    <property type="molecule type" value="Genomic_DNA"/>
</dbReference>
<dbReference type="EC" id="1.-.-.-" evidence="8"/>
<dbReference type="InterPro" id="IPR000415">
    <property type="entry name" value="Nitroreductase-like"/>
</dbReference>
<evidence type="ECO:0000313" key="8">
    <source>
        <dbReference type="EMBL" id="PWL07696.1"/>
    </source>
</evidence>
<dbReference type="OrthoDB" id="287850at2157"/>
<keyword evidence="4" id="KW-0288">FMN</keyword>
<comment type="similarity">
    <text evidence="2">Belongs to the nitroreductase family.</text>
</comment>
<accession>A0A2A2HEZ3</accession>
<dbReference type="RefSeq" id="WP_095608226.1">
    <property type="nucleotide sequence ID" value="NZ_LMVN01000006.1"/>
</dbReference>
<proteinExistence type="inferred from homology"/>
<organism evidence="7 9">
    <name type="scientific">Methanosphaera cuniculi</name>
    <dbReference type="NCBI Taxonomy" id="1077256"/>
    <lineage>
        <taxon>Archaea</taxon>
        <taxon>Methanobacteriati</taxon>
        <taxon>Methanobacteriota</taxon>
        <taxon>Methanomada group</taxon>
        <taxon>Methanobacteria</taxon>
        <taxon>Methanobacteriales</taxon>
        <taxon>Methanobacteriaceae</taxon>
        <taxon>Methanosphaera</taxon>
    </lineage>
</organism>
<comment type="cofactor">
    <cofactor evidence="1">
        <name>FMN</name>
        <dbReference type="ChEBI" id="CHEBI:58210"/>
    </cofactor>
</comment>
<dbReference type="EMBL" id="LWMS01000045">
    <property type="protein sequence ID" value="PWL07696.1"/>
    <property type="molecule type" value="Genomic_DNA"/>
</dbReference>
<protein>
    <submittedName>
        <fullName evidence="7 8">Nitroreductase</fullName>
        <ecNumber evidence="8">1.-.-.-</ecNumber>
    </submittedName>
</protein>
<evidence type="ECO:0000256" key="5">
    <source>
        <dbReference type="ARBA" id="ARBA00023002"/>
    </source>
</evidence>
<feature type="domain" description="Nitroreductase" evidence="6">
    <location>
        <begin position="7"/>
        <end position="70"/>
    </location>
</feature>
<dbReference type="Proteomes" id="UP000246004">
    <property type="component" value="Unassembled WGS sequence"/>
</dbReference>
<evidence type="ECO:0000256" key="2">
    <source>
        <dbReference type="ARBA" id="ARBA00007118"/>
    </source>
</evidence>
<dbReference type="Pfam" id="PF00881">
    <property type="entry name" value="Nitroreductase"/>
    <property type="match status" value="1"/>
</dbReference>
<dbReference type="AlphaFoldDB" id="A0A2A2HEZ3"/>
<reference evidence="8 10" key="1">
    <citation type="submission" date="2016-04" db="EMBL/GenBank/DDBJ databases">
        <title>Genome sequence of Methanosphaera cuniculi DSM 4103.</title>
        <authorList>
            <person name="Poehlein A."/>
            <person name="Seedorf H."/>
            <person name="Daniel R."/>
        </authorList>
    </citation>
    <scope>NUCLEOTIDE SEQUENCE [LARGE SCALE GENOMIC DNA]</scope>
    <source>
        <strain evidence="8 10">DSM 4103</strain>
    </source>
</reference>
<dbReference type="PANTHER" id="PTHR43673:SF2">
    <property type="entry name" value="NITROREDUCTASE"/>
    <property type="match status" value="1"/>
</dbReference>
<name>A0A2A2HEZ3_9EURY</name>
<evidence type="ECO:0000256" key="3">
    <source>
        <dbReference type="ARBA" id="ARBA00022630"/>
    </source>
</evidence>
<evidence type="ECO:0000313" key="9">
    <source>
        <dbReference type="Proteomes" id="UP000217528"/>
    </source>
</evidence>
<dbReference type="CDD" id="cd20609">
    <property type="entry name" value="nitroreductase"/>
    <property type="match status" value="1"/>
</dbReference>
<keyword evidence="5 8" id="KW-0560">Oxidoreductase</keyword>
<evidence type="ECO:0000259" key="6">
    <source>
        <dbReference type="Pfam" id="PF00881"/>
    </source>
</evidence>
<keyword evidence="9" id="KW-1185">Reference proteome</keyword>
<comment type="caution">
    <text evidence="7">The sequence shown here is derived from an EMBL/GenBank/DDBJ whole genome shotgun (WGS) entry which is preliminary data.</text>
</comment>
<dbReference type="GO" id="GO:0016491">
    <property type="term" value="F:oxidoreductase activity"/>
    <property type="evidence" value="ECO:0007669"/>
    <property type="project" value="UniProtKB-KW"/>
</dbReference>
<reference evidence="7 9" key="2">
    <citation type="journal article" date="2017" name="BMC Genomics">
        <title>Genomic analysis of methanogenic archaea reveals a shift towards energy conservation.</title>
        <authorList>
            <person name="Gilmore S.P."/>
            <person name="Henske J.K."/>
            <person name="Sexton J.A."/>
            <person name="Solomon K.V."/>
            <person name="Seppala S."/>
            <person name="Yoo J.I."/>
            <person name="Huyett L.M."/>
            <person name="Pressman A."/>
            <person name="Cogan J.Z."/>
            <person name="Kivenson V."/>
            <person name="Peng X."/>
            <person name="Tan Y."/>
            <person name="Valentine D.L."/>
            <person name="O'Malley M.A."/>
        </authorList>
    </citation>
    <scope>NUCLEOTIDE SEQUENCE [LARGE SCALE GENOMIC DNA]</scope>
    <source>
        <strain evidence="7 9">1R-7</strain>
    </source>
</reference>
<gene>
    <name evidence="7" type="ORF">ASJ82_06730</name>
    <name evidence="8" type="ORF">MSCUN_14490</name>
</gene>
<evidence type="ECO:0000256" key="4">
    <source>
        <dbReference type="ARBA" id="ARBA00022643"/>
    </source>
</evidence>
<dbReference type="Gene3D" id="3.40.109.10">
    <property type="entry name" value="NADH Oxidase"/>
    <property type="match status" value="1"/>
</dbReference>
<evidence type="ECO:0000313" key="10">
    <source>
        <dbReference type="Proteomes" id="UP000246004"/>
    </source>
</evidence>